<reference evidence="6 7" key="1">
    <citation type="submission" date="2019-03" db="EMBL/GenBank/DDBJ databases">
        <authorList>
            <person name="Zhang S."/>
        </authorList>
    </citation>
    <scope>NUCLEOTIDE SEQUENCE [LARGE SCALE GENOMIC DNA]</scope>
    <source>
        <strain evidence="6 7">S4J41</strain>
    </source>
</reference>
<dbReference type="PANTHER" id="PTHR30055:SF234">
    <property type="entry name" value="HTH-TYPE TRANSCRIPTIONAL REGULATOR BETI"/>
    <property type="match status" value="1"/>
</dbReference>
<dbReference type="InterPro" id="IPR036271">
    <property type="entry name" value="Tet_transcr_reg_TetR-rel_C_sf"/>
</dbReference>
<dbReference type="GO" id="GO:0003700">
    <property type="term" value="F:DNA-binding transcription factor activity"/>
    <property type="evidence" value="ECO:0007669"/>
    <property type="project" value="TreeGrafter"/>
</dbReference>
<dbReference type="PRINTS" id="PR00455">
    <property type="entry name" value="HTHTETR"/>
</dbReference>
<dbReference type="RefSeq" id="WP_132830477.1">
    <property type="nucleotide sequence ID" value="NZ_SMFP01000011.1"/>
</dbReference>
<comment type="caution">
    <text evidence="6">The sequence shown here is derived from an EMBL/GenBank/DDBJ whole genome shotgun (WGS) entry which is preliminary data.</text>
</comment>
<evidence type="ECO:0000256" key="1">
    <source>
        <dbReference type="ARBA" id="ARBA00023015"/>
    </source>
</evidence>
<dbReference type="OrthoDB" id="8478851at2"/>
<dbReference type="Pfam" id="PF14246">
    <property type="entry name" value="TetR_C_7"/>
    <property type="match status" value="1"/>
</dbReference>
<dbReference type="Proteomes" id="UP000294662">
    <property type="component" value="Unassembled WGS sequence"/>
</dbReference>
<keyword evidence="1" id="KW-0805">Transcription regulation</keyword>
<name>A0A4V2Z7C6_9RHOB</name>
<dbReference type="PANTHER" id="PTHR30055">
    <property type="entry name" value="HTH-TYPE TRANSCRIPTIONAL REGULATOR RUTR"/>
    <property type="match status" value="1"/>
</dbReference>
<evidence type="ECO:0000313" key="7">
    <source>
        <dbReference type="Proteomes" id="UP000294662"/>
    </source>
</evidence>
<dbReference type="InterPro" id="IPR009057">
    <property type="entry name" value="Homeodomain-like_sf"/>
</dbReference>
<organism evidence="6 7">
    <name type="scientific">Antarcticimicrobium sediminis</name>
    <dbReference type="NCBI Taxonomy" id="2546227"/>
    <lineage>
        <taxon>Bacteria</taxon>
        <taxon>Pseudomonadati</taxon>
        <taxon>Pseudomonadota</taxon>
        <taxon>Alphaproteobacteria</taxon>
        <taxon>Rhodobacterales</taxon>
        <taxon>Paracoccaceae</taxon>
        <taxon>Antarcticimicrobium</taxon>
    </lineage>
</organism>
<gene>
    <name evidence="6" type="ORF">E1B25_15745</name>
</gene>
<dbReference type="Pfam" id="PF00440">
    <property type="entry name" value="TetR_N"/>
    <property type="match status" value="1"/>
</dbReference>
<evidence type="ECO:0000256" key="4">
    <source>
        <dbReference type="PROSITE-ProRule" id="PRU00335"/>
    </source>
</evidence>
<dbReference type="InterPro" id="IPR001647">
    <property type="entry name" value="HTH_TetR"/>
</dbReference>
<evidence type="ECO:0000256" key="3">
    <source>
        <dbReference type="ARBA" id="ARBA00023163"/>
    </source>
</evidence>
<feature type="DNA-binding region" description="H-T-H motif" evidence="4">
    <location>
        <begin position="45"/>
        <end position="64"/>
    </location>
</feature>
<dbReference type="InterPro" id="IPR050109">
    <property type="entry name" value="HTH-type_TetR-like_transc_reg"/>
</dbReference>
<proteinExistence type="predicted"/>
<dbReference type="SUPFAM" id="SSF48498">
    <property type="entry name" value="Tetracyclin repressor-like, C-terminal domain"/>
    <property type="match status" value="1"/>
</dbReference>
<dbReference type="SUPFAM" id="SSF46689">
    <property type="entry name" value="Homeodomain-like"/>
    <property type="match status" value="1"/>
</dbReference>
<dbReference type="AlphaFoldDB" id="A0A4V2Z7C6"/>
<dbReference type="GO" id="GO:0000976">
    <property type="term" value="F:transcription cis-regulatory region binding"/>
    <property type="evidence" value="ECO:0007669"/>
    <property type="project" value="TreeGrafter"/>
</dbReference>
<dbReference type="EMBL" id="SMFP01000011">
    <property type="protein sequence ID" value="TDE35936.1"/>
    <property type="molecule type" value="Genomic_DNA"/>
</dbReference>
<keyword evidence="2 4" id="KW-0238">DNA-binding</keyword>
<evidence type="ECO:0000256" key="2">
    <source>
        <dbReference type="ARBA" id="ARBA00023125"/>
    </source>
</evidence>
<keyword evidence="3" id="KW-0804">Transcription</keyword>
<evidence type="ECO:0000259" key="5">
    <source>
        <dbReference type="PROSITE" id="PS50977"/>
    </source>
</evidence>
<sequence>MTNAEKCVAAPRRGRPIVLLPEERQKRIFEALEAVYSENGLDGASMDALASRAGMSKRTIYGIFPSRAALLQAYLEQYGGGFIRPVPEGMCDRPLVERLHLTLPSEFGACGFGLPLEILRGLVAERPAAPAVACEMLERTTDAYRRILADELQRGCARGEVEIDDVEAAAALLFDMLRPWPIETLLDPGRLPDEATMAARLDMAISIFLHGTAPRG</sequence>
<keyword evidence="7" id="KW-1185">Reference proteome</keyword>
<protein>
    <submittedName>
        <fullName evidence="6">TetR/AcrR family transcriptional regulator</fullName>
    </submittedName>
</protein>
<dbReference type="InterPro" id="IPR039536">
    <property type="entry name" value="TetR_C_Proteobacteria"/>
</dbReference>
<dbReference type="PROSITE" id="PS50977">
    <property type="entry name" value="HTH_TETR_2"/>
    <property type="match status" value="1"/>
</dbReference>
<dbReference type="Gene3D" id="1.10.357.10">
    <property type="entry name" value="Tetracycline Repressor, domain 2"/>
    <property type="match status" value="1"/>
</dbReference>
<feature type="domain" description="HTH tetR-type" evidence="5">
    <location>
        <begin position="22"/>
        <end position="82"/>
    </location>
</feature>
<evidence type="ECO:0000313" key="6">
    <source>
        <dbReference type="EMBL" id="TDE35936.1"/>
    </source>
</evidence>
<accession>A0A4V2Z7C6</accession>